<feature type="domain" description="Creatinase N-terminal" evidence="5">
    <location>
        <begin position="5"/>
        <end position="133"/>
    </location>
</feature>
<protein>
    <submittedName>
        <fullName evidence="7">Aminopeptidase P family protein</fullName>
    </submittedName>
</protein>
<evidence type="ECO:0000256" key="1">
    <source>
        <dbReference type="ARBA" id="ARBA00008766"/>
    </source>
</evidence>
<dbReference type="RefSeq" id="WP_338536576.1">
    <property type="nucleotide sequence ID" value="NZ_AP028654.1"/>
</dbReference>
<dbReference type="InterPro" id="IPR000994">
    <property type="entry name" value="Pept_M24"/>
</dbReference>
<dbReference type="Pfam" id="PF00557">
    <property type="entry name" value="Peptidase_M24"/>
    <property type="match status" value="1"/>
</dbReference>
<dbReference type="GO" id="GO:0005737">
    <property type="term" value="C:cytoplasm"/>
    <property type="evidence" value="ECO:0007669"/>
    <property type="project" value="UniProtKB-ARBA"/>
</dbReference>
<dbReference type="InterPro" id="IPR036005">
    <property type="entry name" value="Creatinase/aminopeptidase-like"/>
</dbReference>
<dbReference type="InterPro" id="IPR033740">
    <property type="entry name" value="Pept_M24B"/>
</dbReference>
<dbReference type="Proteomes" id="UP001321786">
    <property type="component" value="Chromosome"/>
</dbReference>
<organism evidence="7 8">
    <name type="scientific">Helicovermis profundi</name>
    <dbReference type="NCBI Taxonomy" id="3065157"/>
    <lineage>
        <taxon>Bacteria</taxon>
        <taxon>Bacillati</taxon>
        <taxon>Bacillota</taxon>
        <taxon>Clostridia</taxon>
        <taxon>Helicovermis</taxon>
    </lineage>
</organism>
<dbReference type="Pfam" id="PF16189">
    <property type="entry name" value="Creatinase_N_2"/>
    <property type="match status" value="1"/>
</dbReference>
<dbReference type="Pfam" id="PF16188">
    <property type="entry name" value="Peptidase_M24_C"/>
    <property type="match status" value="1"/>
</dbReference>
<feature type="domain" description="Peptidase M24" evidence="4">
    <location>
        <begin position="314"/>
        <end position="518"/>
    </location>
</feature>
<dbReference type="SUPFAM" id="SSF53092">
    <property type="entry name" value="Creatinase/prolidase N-terminal domain"/>
    <property type="match status" value="1"/>
</dbReference>
<dbReference type="SUPFAM" id="SSF55920">
    <property type="entry name" value="Creatinase/aminopeptidase"/>
    <property type="match status" value="1"/>
</dbReference>
<name>A0AAU9EAD4_9FIRM</name>
<evidence type="ECO:0000256" key="2">
    <source>
        <dbReference type="ARBA" id="ARBA00022723"/>
    </source>
</evidence>
<keyword evidence="8" id="KW-1185">Reference proteome</keyword>
<dbReference type="AlphaFoldDB" id="A0AAU9EAD4"/>
<dbReference type="InterPro" id="IPR029149">
    <property type="entry name" value="Creatin/AminoP/Spt16_N"/>
</dbReference>
<dbReference type="KEGG" id="hprf:HLPR_05800"/>
<dbReference type="CDD" id="cd01085">
    <property type="entry name" value="APP"/>
    <property type="match status" value="1"/>
</dbReference>
<keyword evidence="7" id="KW-0031">Aminopeptidase</keyword>
<reference evidence="7 8" key="1">
    <citation type="submission" date="2023-08" db="EMBL/GenBank/DDBJ databases">
        <title>Helicovermis profunda gen. nov., sp. nov., a novel mesophilic, fermentative bacterium within the Bacillota from a deep-sea hydrothermal vent chimney.</title>
        <authorList>
            <person name="Miyazaki U."/>
            <person name="Mizutani D."/>
            <person name="Hashimoto Y."/>
            <person name="Tame A."/>
            <person name="Sawayama S."/>
            <person name="Miyazaki J."/>
            <person name="Takai K."/>
            <person name="Nakagawa S."/>
        </authorList>
    </citation>
    <scope>NUCLEOTIDE SEQUENCE [LARGE SCALE GENOMIC DNA]</scope>
    <source>
        <strain evidence="7 8">S502</strain>
    </source>
</reference>
<dbReference type="Pfam" id="PF01321">
    <property type="entry name" value="Creatinase_N"/>
    <property type="match status" value="1"/>
</dbReference>
<evidence type="ECO:0000259" key="4">
    <source>
        <dbReference type="Pfam" id="PF00557"/>
    </source>
</evidence>
<dbReference type="GO" id="GO:0070006">
    <property type="term" value="F:metalloaminopeptidase activity"/>
    <property type="evidence" value="ECO:0007669"/>
    <property type="project" value="InterPro"/>
</dbReference>
<proteinExistence type="inferred from homology"/>
<sequence>MIKERVKKLRKLMEKNNLDAYIVYSFDPHNSEYVSEKWKSRAWISGFTGSAGLVVILKDKAGLWTDGRYFIQAEEQLKGSGIDLFKMATPGFDTYTQWLYNNLDKNATIGTDGEVVTVAMNDELISIFDKKNINIEYMDLIDEIWEDRPSIPMNEVYEHKIKYAGKERLTKISIIRDIIKKNEGNHYVLSTLDDIAWLFNFRGSDVKNSPVAVSYVLISENKATLYIHNNKINTHLLKSLEEDNIAIKNYTDIFNDLSELGTDETVLINEKTLNIKVKNSIQANTKNIKNIVAYEKAKKDSIEISNEKNCLIRDGASMVKFLHWLDTNVDSGKLTELSIDKKLNYFRAQDSKFVDESFDTIAGYKEHGAIIHYSANEETNSTLKNESILLLDSGGLYLDGTTDITRTIALGETSEEEKTDFTLVLKGMINLSQAIFLEGTIGANLDILARQAMWNRAIDYKHGTSHGIGYFLNVHEGPQSISLKLIDVKLEEGMLLSNEPGLYRKGKHGIRIENTITVVPHLETEFGKFFKFETVSFCPIDRRLIKSDMLNESERKWINTYHSEVFEKLSPLLNSEQTNWLKEMTKEV</sequence>
<dbReference type="GO" id="GO:0046872">
    <property type="term" value="F:metal ion binding"/>
    <property type="evidence" value="ECO:0007669"/>
    <property type="project" value="UniProtKB-KW"/>
</dbReference>
<dbReference type="Gene3D" id="3.90.230.10">
    <property type="entry name" value="Creatinase/methionine aminopeptidase superfamily"/>
    <property type="match status" value="1"/>
</dbReference>
<dbReference type="Gene3D" id="3.40.350.10">
    <property type="entry name" value="Creatinase/prolidase N-terminal domain"/>
    <property type="match status" value="2"/>
</dbReference>
<dbReference type="InterPro" id="IPR032416">
    <property type="entry name" value="Peptidase_M24_C"/>
</dbReference>
<accession>A0AAU9EAD4</accession>
<feature type="domain" description="Peptidase M24 C-terminal" evidence="6">
    <location>
        <begin position="528"/>
        <end position="587"/>
    </location>
</feature>
<gene>
    <name evidence="7" type="ORF">HLPR_05800</name>
</gene>
<keyword evidence="3" id="KW-0378">Hydrolase</keyword>
<comment type="similarity">
    <text evidence="1">Belongs to the peptidase M24B family.</text>
</comment>
<dbReference type="FunFam" id="3.40.350.10:FF:000003">
    <property type="entry name" value="Xaa-pro aminopeptidase P"/>
    <property type="match status" value="1"/>
</dbReference>
<evidence type="ECO:0000259" key="6">
    <source>
        <dbReference type="Pfam" id="PF16188"/>
    </source>
</evidence>
<evidence type="ECO:0000313" key="7">
    <source>
        <dbReference type="EMBL" id="BEP28249.1"/>
    </source>
</evidence>
<dbReference type="PANTHER" id="PTHR43763">
    <property type="entry name" value="XAA-PRO AMINOPEPTIDASE 1"/>
    <property type="match status" value="1"/>
</dbReference>
<dbReference type="InterPro" id="IPR000587">
    <property type="entry name" value="Creatinase_N"/>
</dbReference>
<dbReference type="EMBL" id="AP028654">
    <property type="protein sequence ID" value="BEP28249.1"/>
    <property type="molecule type" value="Genomic_DNA"/>
</dbReference>
<dbReference type="InterPro" id="IPR050422">
    <property type="entry name" value="X-Pro_aminopeptidase_P"/>
</dbReference>
<dbReference type="PANTHER" id="PTHR43763:SF6">
    <property type="entry name" value="XAA-PRO AMINOPEPTIDASE 1"/>
    <property type="match status" value="1"/>
</dbReference>
<evidence type="ECO:0000259" key="5">
    <source>
        <dbReference type="Pfam" id="PF01321"/>
    </source>
</evidence>
<keyword evidence="2" id="KW-0479">Metal-binding</keyword>
<evidence type="ECO:0000256" key="3">
    <source>
        <dbReference type="ARBA" id="ARBA00022801"/>
    </source>
</evidence>
<keyword evidence="7" id="KW-0645">Protease</keyword>
<evidence type="ECO:0000313" key="8">
    <source>
        <dbReference type="Proteomes" id="UP001321786"/>
    </source>
</evidence>
<dbReference type="FunFam" id="3.90.230.10:FF:000009">
    <property type="entry name" value="xaa-Pro aminopeptidase 2"/>
    <property type="match status" value="1"/>
</dbReference>